<comment type="caution">
    <text evidence="3">The sequence shown here is derived from an EMBL/GenBank/DDBJ whole genome shotgun (WGS) entry which is preliminary data.</text>
</comment>
<keyword evidence="1" id="KW-0479">Metal-binding</keyword>
<dbReference type="GO" id="GO:0046872">
    <property type="term" value="F:metal ion binding"/>
    <property type="evidence" value="ECO:0007669"/>
    <property type="project" value="UniProtKB-KW"/>
</dbReference>
<keyword evidence="4" id="KW-1185">Reference proteome</keyword>
<dbReference type="GO" id="GO:0008168">
    <property type="term" value="F:methyltransferase activity"/>
    <property type="evidence" value="ECO:0007669"/>
    <property type="project" value="UniProtKB-KW"/>
</dbReference>
<dbReference type="GO" id="GO:0032259">
    <property type="term" value="P:methylation"/>
    <property type="evidence" value="ECO:0007669"/>
    <property type="project" value="UniProtKB-KW"/>
</dbReference>
<dbReference type="InterPro" id="IPR005299">
    <property type="entry name" value="MeTrfase_7"/>
</dbReference>
<protein>
    <submittedName>
        <fullName evidence="3">SAM-dependent methyltransferase</fullName>
    </submittedName>
</protein>
<dbReference type="InterPro" id="IPR029063">
    <property type="entry name" value="SAM-dependent_MTases_sf"/>
</dbReference>
<name>A0A544W3K5_9MYCO</name>
<keyword evidence="3" id="KW-0489">Methyltransferase</keyword>
<organism evidence="3 4">
    <name type="scientific">Mycolicibacterium hodleri</name>
    <dbReference type="NCBI Taxonomy" id="49897"/>
    <lineage>
        <taxon>Bacteria</taxon>
        <taxon>Bacillati</taxon>
        <taxon>Actinomycetota</taxon>
        <taxon>Actinomycetes</taxon>
        <taxon>Mycobacteriales</taxon>
        <taxon>Mycobacteriaceae</taxon>
        <taxon>Mycolicibacterium</taxon>
    </lineage>
</organism>
<dbReference type="Proteomes" id="UP000315759">
    <property type="component" value="Unassembled WGS sequence"/>
</dbReference>
<dbReference type="AlphaFoldDB" id="A0A544W3K5"/>
<dbReference type="Gene3D" id="1.10.1200.270">
    <property type="entry name" value="Methyltransferase, alpha-helical capping domain"/>
    <property type="match status" value="1"/>
</dbReference>
<dbReference type="RefSeq" id="WP_142551947.1">
    <property type="nucleotide sequence ID" value="NZ_VIFX01000010.1"/>
</dbReference>
<evidence type="ECO:0000313" key="4">
    <source>
        <dbReference type="Proteomes" id="UP000315759"/>
    </source>
</evidence>
<evidence type="ECO:0000256" key="2">
    <source>
        <dbReference type="ARBA" id="ARBA00022842"/>
    </source>
</evidence>
<dbReference type="Pfam" id="PF03492">
    <property type="entry name" value="Methyltransf_7"/>
    <property type="match status" value="1"/>
</dbReference>
<proteinExistence type="predicted"/>
<dbReference type="InterPro" id="IPR042086">
    <property type="entry name" value="MeTrfase_capping"/>
</dbReference>
<dbReference type="SUPFAM" id="SSF53335">
    <property type="entry name" value="S-adenosyl-L-methionine-dependent methyltransferases"/>
    <property type="match status" value="1"/>
</dbReference>
<dbReference type="EMBL" id="VIFX01000010">
    <property type="protein sequence ID" value="TQR86796.1"/>
    <property type="molecule type" value="Genomic_DNA"/>
</dbReference>
<gene>
    <name evidence="3" type="ORF">D8S82_10015</name>
</gene>
<dbReference type="PANTHER" id="PTHR31009">
    <property type="entry name" value="S-ADENOSYL-L-METHIONINE:CARBOXYL METHYLTRANSFERASE FAMILY PROTEIN"/>
    <property type="match status" value="1"/>
</dbReference>
<reference evidence="3 4" key="1">
    <citation type="submission" date="2018-10" db="EMBL/GenBank/DDBJ databases">
        <title>Draft genome of Mycobacterium hodleri strain B.</title>
        <authorList>
            <person name="Amande T.J."/>
            <person name="Mcgenity T.J."/>
        </authorList>
    </citation>
    <scope>NUCLEOTIDE SEQUENCE [LARGE SCALE GENOMIC DNA]</scope>
    <source>
        <strain evidence="3 4">B</strain>
    </source>
</reference>
<sequence>MPESSAVVRPEPMTSASYTAASRLQAAGLRRATTLFTDAAASVPLPRSPRPVVIADYGAATGHNSLLPVSAAIAALRKRTRPEHSVLVTHTDIPDNDFTELFRTLSDDPDSYLKKDTSTFASAVGRSFYSQILPSNSVNLAWSAWSIQWLSRAPMPVPDHLLAAHSHDGEVRAAYERQAARDWHEFVAFRGRELSPGGRLVVMTMAVDEDGDVGYRPLFDATSETLVDLVDRKVLTDDESRAMSIPIAARRTRDFLSPFAPSGTFEKLTVQHLEVFGGEDRFWAQYRIDKKAKEFGERWAAFLRIIAFPTLAAALPVDRRRGFVDQLSAGVAERLTAAPAEVRIPLAAVVIEKQQRAHH</sequence>
<evidence type="ECO:0000313" key="3">
    <source>
        <dbReference type="EMBL" id="TQR86796.1"/>
    </source>
</evidence>
<accession>A0A544W3K5</accession>
<keyword evidence="3" id="KW-0808">Transferase</keyword>
<dbReference type="Gene3D" id="3.40.50.150">
    <property type="entry name" value="Vaccinia Virus protein VP39"/>
    <property type="match status" value="1"/>
</dbReference>
<evidence type="ECO:0000256" key="1">
    <source>
        <dbReference type="ARBA" id="ARBA00022723"/>
    </source>
</evidence>
<keyword evidence="2" id="KW-0460">Magnesium</keyword>